<dbReference type="GO" id="GO:0042781">
    <property type="term" value="F:3'-tRNA processing endoribonuclease activity"/>
    <property type="evidence" value="ECO:0007669"/>
    <property type="project" value="UniProtKB-EC"/>
</dbReference>
<evidence type="ECO:0000259" key="1">
    <source>
        <dbReference type="Pfam" id="PF12706"/>
    </source>
</evidence>
<dbReference type="InterPro" id="IPR036866">
    <property type="entry name" value="RibonucZ/Hydroxyglut_hydro"/>
</dbReference>
<dbReference type="PANTHER" id="PTHR46018">
    <property type="entry name" value="ZINC PHOSPHODIESTERASE ELAC PROTEIN 1"/>
    <property type="match status" value="1"/>
</dbReference>
<dbReference type="Gene3D" id="3.60.15.10">
    <property type="entry name" value="Ribonuclease Z/Hydroxyacylglutathione hydrolase-like"/>
    <property type="match status" value="1"/>
</dbReference>
<reference evidence="2" key="1">
    <citation type="submission" date="2019-08" db="EMBL/GenBank/DDBJ databases">
        <authorList>
            <person name="Kucharzyk K."/>
            <person name="Murdoch R.W."/>
            <person name="Higgins S."/>
            <person name="Loffler F."/>
        </authorList>
    </citation>
    <scope>NUCLEOTIDE SEQUENCE</scope>
</reference>
<name>A0A645DHK6_9ZZZZ</name>
<dbReference type="EMBL" id="VSSQ01036284">
    <property type="protein sequence ID" value="MPM88721.1"/>
    <property type="molecule type" value="Genomic_DNA"/>
</dbReference>
<proteinExistence type="predicted"/>
<accession>A0A645DHK6</accession>
<evidence type="ECO:0000313" key="2">
    <source>
        <dbReference type="EMBL" id="MPM88721.1"/>
    </source>
</evidence>
<dbReference type="PANTHER" id="PTHR46018:SF2">
    <property type="entry name" value="ZINC PHOSPHODIESTERASE ELAC PROTEIN 1"/>
    <property type="match status" value="1"/>
</dbReference>
<sequence length="177" mass="19870">MQLFAYGLDILSKRVSDLKLPLDVFAPATPQEEYARIKKNDVFNVLTINDSLHIDVGDIAIIFYRGTHPVESYAMDICAEGKRLFYTGDTAEDKNIMDAAAGADVLLCDVNFTAADEWPGAPHFSAPQAARFAREANVGQLICTHIFPRYSDDQVLKEIKPVFDRSNIAEEFKIYEF</sequence>
<dbReference type="EC" id="3.1.26.11" evidence="2"/>
<protein>
    <submittedName>
        <fullName evidence="2">Ribonuclease BN</fullName>
        <ecNumber evidence="2">3.1.26.11</ecNumber>
    </submittedName>
</protein>
<feature type="domain" description="Metallo-beta-lactamase" evidence="1">
    <location>
        <begin position="21"/>
        <end position="146"/>
    </location>
</feature>
<dbReference type="AlphaFoldDB" id="A0A645DHK6"/>
<keyword evidence="2" id="KW-0378">Hydrolase</keyword>
<comment type="caution">
    <text evidence="2">The sequence shown here is derived from an EMBL/GenBank/DDBJ whole genome shotgun (WGS) entry which is preliminary data.</text>
</comment>
<dbReference type="InterPro" id="IPR001279">
    <property type="entry name" value="Metallo-B-lactamas"/>
</dbReference>
<dbReference type="Pfam" id="PF12706">
    <property type="entry name" value="Lactamase_B_2"/>
    <property type="match status" value="1"/>
</dbReference>
<gene>
    <name evidence="2" type="primary">rbn_23</name>
    <name evidence="2" type="ORF">SDC9_135825</name>
</gene>
<organism evidence="2">
    <name type="scientific">bioreactor metagenome</name>
    <dbReference type="NCBI Taxonomy" id="1076179"/>
    <lineage>
        <taxon>unclassified sequences</taxon>
        <taxon>metagenomes</taxon>
        <taxon>ecological metagenomes</taxon>
    </lineage>
</organism>
<dbReference type="SUPFAM" id="SSF56281">
    <property type="entry name" value="Metallo-hydrolase/oxidoreductase"/>
    <property type="match status" value="1"/>
</dbReference>